<organism evidence="1">
    <name type="scientific">Arion vulgaris</name>
    <dbReference type="NCBI Taxonomy" id="1028688"/>
    <lineage>
        <taxon>Eukaryota</taxon>
        <taxon>Metazoa</taxon>
        <taxon>Spiralia</taxon>
        <taxon>Lophotrochozoa</taxon>
        <taxon>Mollusca</taxon>
        <taxon>Gastropoda</taxon>
        <taxon>Heterobranchia</taxon>
        <taxon>Euthyneura</taxon>
        <taxon>Panpulmonata</taxon>
        <taxon>Eupulmonata</taxon>
        <taxon>Stylommatophora</taxon>
        <taxon>Helicina</taxon>
        <taxon>Arionoidea</taxon>
        <taxon>Arionidae</taxon>
        <taxon>Arion</taxon>
    </lineage>
</organism>
<gene>
    <name evidence="1" type="primary">ORF158046</name>
</gene>
<sequence length="79" mass="9169">LKTDMSARMAWASRNGKKTTHNTVSEYIYLGMRLLLWTAARRKQCRIPSLEGIHPKLLTVALRIEERRLLPLVKTRTAH</sequence>
<evidence type="ECO:0000313" key="1">
    <source>
        <dbReference type="EMBL" id="CEK87222.1"/>
    </source>
</evidence>
<accession>A0A0B7B2X0</accession>
<proteinExistence type="predicted"/>
<dbReference type="AlphaFoldDB" id="A0A0B7B2X0"/>
<protein>
    <submittedName>
        <fullName evidence="1">Uncharacterized protein</fullName>
    </submittedName>
</protein>
<name>A0A0B7B2X0_9EUPU</name>
<reference evidence="1" key="1">
    <citation type="submission" date="2014-12" db="EMBL/GenBank/DDBJ databases">
        <title>Insight into the proteome of Arion vulgaris.</title>
        <authorList>
            <person name="Aradska J."/>
            <person name="Bulat T."/>
            <person name="Smidak R."/>
            <person name="Sarate P."/>
            <person name="Gangsoo J."/>
            <person name="Sialana F."/>
            <person name="Bilban M."/>
            <person name="Lubec G."/>
        </authorList>
    </citation>
    <scope>NUCLEOTIDE SEQUENCE</scope>
    <source>
        <tissue evidence="1">Skin</tissue>
    </source>
</reference>
<dbReference type="EMBL" id="HACG01040357">
    <property type="protein sequence ID" value="CEK87222.1"/>
    <property type="molecule type" value="Transcribed_RNA"/>
</dbReference>
<feature type="non-terminal residue" evidence="1">
    <location>
        <position position="1"/>
    </location>
</feature>